<comment type="catalytic activity">
    <reaction evidence="6">
        <text>adenosine(37) in tRNA1(Val) + S-adenosyl-L-methionine = N(6)-methyladenosine(37) in tRNA1(Val) + S-adenosyl-L-homocysteine + H(+)</text>
        <dbReference type="Rhea" id="RHEA:43160"/>
        <dbReference type="Rhea" id="RHEA-COMP:10369"/>
        <dbReference type="Rhea" id="RHEA-COMP:10370"/>
        <dbReference type="ChEBI" id="CHEBI:15378"/>
        <dbReference type="ChEBI" id="CHEBI:57856"/>
        <dbReference type="ChEBI" id="CHEBI:59789"/>
        <dbReference type="ChEBI" id="CHEBI:74411"/>
        <dbReference type="ChEBI" id="CHEBI:74449"/>
        <dbReference type="EC" id="2.1.1.223"/>
    </reaction>
</comment>
<dbReference type="Pfam" id="PF05175">
    <property type="entry name" value="MTS"/>
    <property type="match status" value="1"/>
</dbReference>
<keyword evidence="2 6" id="KW-0489">Methyltransferase</keyword>
<dbReference type="RefSeq" id="WP_121933896.1">
    <property type="nucleotide sequence ID" value="NZ_RDOJ01000004.1"/>
</dbReference>
<dbReference type="AlphaFoldDB" id="A0A3L9MFB0"/>
<evidence type="ECO:0000256" key="1">
    <source>
        <dbReference type="ARBA" id="ARBA00022490"/>
    </source>
</evidence>
<dbReference type="InterPro" id="IPR022882">
    <property type="entry name" value="tRNA_adenine-N6_MeTrfase"/>
</dbReference>
<keyword evidence="5 6" id="KW-0819">tRNA processing</keyword>
<dbReference type="EC" id="2.1.1.223" evidence="6"/>
<comment type="similarity">
    <text evidence="6">Belongs to the methyltransferase superfamily. tRNA (adenine-N(6)-)-methyltransferase family.</text>
</comment>
<dbReference type="PANTHER" id="PTHR47739:SF1">
    <property type="entry name" value="TRNA1(VAL) (ADENINE(37)-N6)-METHYLTRANSFERASE"/>
    <property type="match status" value="1"/>
</dbReference>
<keyword evidence="4 6" id="KW-0949">S-adenosyl-L-methionine</keyword>
<evidence type="ECO:0000256" key="6">
    <source>
        <dbReference type="HAMAP-Rule" id="MF_01872"/>
    </source>
</evidence>
<dbReference type="PROSITE" id="PS01131">
    <property type="entry name" value="RRNA_A_DIMETH"/>
    <property type="match status" value="1"/>
</dbReference>
<feature type="domain" description="Methyltransferase small" evidence="7">
    <location>
        <begin position="37"/>
        <end position="159"/>
    </location>
</feature>
<dbReference type="GO" id="GO:0003676">
    <property type="term" value="F:nucleic acid binding"/>
    <property type="evidence" value="ECO:0007669"/>
    <property type="project" value="InterPro"/>
</dbReference>
<dbReference type="PANTHER" id="PTHR47739">
    <property type="entry name" value="TRNA1(VAL) (ADENINE(37)-N6)-METHYLTRANSFERASE"/>
    <property type="match status" value="1"/>
</dbReference>
<comment type="caution">
    <text evidence="8">The sequence shown here is derived from an EMBL/GenBank/DDBJ whole genome shotgun (WGS) entry which is preliminary data.</text>
</comment>
<dbReference type="InterPro" id="IPR002052">
    <property type="entry name" value="DNA_methylase_N6_adenine_CS"/>
</dbReference>
<dbReference type="Gene3D" id="3.40.50.150">
    <property type="entry name" value="Vaccinia Virus protein VP39"/>
    <property type="match status" value="1"/>
</dbReference>
<evidence type="ECO:0000256" key="4">
    <source>
        <dbReference type="ARBA" id="ARBA00022691"/>
    </source>
</evidence>
<dbReference type="HAMAP" id="MF_01872">
    <property type="entry name" value="tRNA_methyltr_YfiC"/>
    <property type="match status" value="1"/>
</dbReference>
<evidence type="ECO:0000256" key="3">
    <source>
        <dbReference type="ARBA" id="ARBA00022679"/>
    </source>
</evidence>
<organism evidence="8 9">
    <name type="scientific">Faecalibacter macacae</name>
    <dbReference type="NCBI Taxonomy" id="1859289"/>
    <lineage>
        <taxon>Bacteria</taxon>
        <taxon>Pseudomonadati</taxon>
        <taxon>Bacteroidota</taxon>
        <taxon>Flavobacteriia</taxon>
        <taxon>Flavobacteriales</taxon>
        <taxon>Weeksellaceae</taxon>
        <taxon>Faecalibacter</taxon>
    </lineage>
</organism>
<evidence type="ECO:0000256" key="2">
    <source>
        <dbReference type="ARBA" id="ARBA00022603"/>
    </source>
</evidence>
<dbReference type="InterPro" id="IPR029063">
    <property type="entry name" value="SAM-dependent_MTases_sf"/>
</dbReference>
<keyword evidence="9" id="KW-1185">Reference proteome</keyword>
<gene>
    <name evidence="8" type="ORF">EAH69_03980</name>
</gene>
<dbReference type="OrthoDB" id="5383291at2"/>
<dbReference type="InterPro" id="IPR050210">
    <property type="entry name" value="tRNA_Adenine-N(6)_MTase"/>
</dbReference>
<evidence type="ECO:0000259" key="7">
    <source>
        <dbReference type="Pfam" id="PF05175"/>
    </source>
</evidence>
<dbReference type="PRINTS" id="PR00507">
    <property type="entry name" value="N12N6MTFRASE"/>
</dbReference>
<evidence type="ECO:0000256" key="5">
    <source>
        <dbReference type="ARBA" id="ARBA00022694"/>
    </source>
</evidence>
<keyword evidence="1 6" id="KW-0963">Cytoplasm</keyword>
<name>A0A3L9MFB0_9FLAO</name>
<dbReference type="InterPro" id="IPR007848">
    <property type="entry name" value="Small_mtfrase_dom"/>
</dbReference>
<dbReference type="InterPro" id="IPR020596">
    <property type="entry name" value="rRNA_Ade_Mease_Trfase_CS"/>
</dbReference>
<sequence>MNRKPFRFKQFEIFQDQTAMKVGTDGVLLGAWANLESGNRILDIGTGTGLISLMLAQRFSEAFIDAVELDVDAFKQAEENFSNAKFSERLNITKTAIQDFESDSNFDLIVSNPPFFIINDRVELDARKKARQQETLTFKDLLTKSAQLLTDNGVACYVIPFDLESNFLQIAKELNLFPSKIVHVKGNKEAEVKRSLIALKFNQQELIISELIIEIARHQYTEDYINLTKEFYLKM</sequence>
<dbReference type="PROSITE" id="PS00092">
    <property type="entry name" value="N6_MTASE"/>
    <property type="match status" value="1"/>
</dbReference>
<dbReference type="SUPFAM" id="SSF53335">
    <property type="entry name" value="S-adenosyl-L-methionine-dependent methyltransferases"/>
    <property type="match status" value="1"/>
</dbReference>
<dbReference type="GO" id="GO:0008033">
    <property type="term" value="P:tRNA processing"/>
    <property type="evidence" value="ECO:0007669"/>
    <property type="project" value="UniProtKB-UniRule"/>
</dbReference>
<dbReference type="CDD" id="cd02440">
    <property type="entry name" value="AdoMet_MTases"/>
    <property type="match status" value="1"/>
</dbReference>
<dbReference type="Proteomes" id="UP000275348">
    <property type="component" value="Unassembled WGS sequence"/>
</dbReference>
<protein>
    <recommendedName>
        <fullName evidence="6">tRNA1(Val) (adenine(37)-N6)-methyltransferase</fullName>
        <ecNumber evidence="6">2.1.1.223</ecNumber>
    </recommendedName>
    <alternativeName>
        <fullName evidence="6">tRNA m6A37 methyltransferase</fullName>
    </alternativeName>
</protein>
<proteinExistence type="inferred from homology"/>
<comment type="subcellular location">
    <subcellularLocation>
        <location evidence="6">Cytoplasm</location>
    </subcellularLocation>
</comment>
<reference evidence="8 9" key="1">
    <citation type="submission" date="2018-10" db="EMBL/GenBank/DDBJ databases">
        <authorList>
            <person name="Chen X."/>
        </authorList>
    </citation>
    <scope>NUCLEOTIDE SEQUENCE [LARGE SCALE GENOMIC DNA]</scope>
    <source>
        <strain evidence="8 9">YIM 102668</strain>
    </source>
</reference>
<dbReference type="GO" id="GO:0016430">
    <property type="term" value="F:tRNA (adenine-N6)-methyltransferase activity"/>
    <property type="evidence" value="ECO:0007669"/>
    <property type="project" value="UniProtKB-UniRule"/>
</dbReference>
<evidence type="ECO:0000313" key="9">
    <source>
        <dbReference type="Proteomes" id="UP000275348"/>
    </source>
</evidence>
<evidence type="ECO:0000313" key="8">
    <source>
        <dbReference type="EMBL" id="RLZ11588.1"/>
    </source>
</evidence>
<dbReference type="EMBL" id="RDOJ01000004">
    <property type="protein sequence ID" value="RLZ11588.1"/>
    <property type="molecule type" value="Genomic_DNA"/>
</dbReference>
<comment type="function">
    <text evidence="6">Specifically methylates the adenine in position 37 of tRNA(1)(Val) (anticodon cmo5UAC).</text>
</comment>
<dbReference type="GO" id="GO:0000179">
    <property type="term" value="F:rRNA (adenine-N6,N6-)-dimethyltransferase activity"/>
    <property type="evidence" value="ECO:0007669"/>
    <property type="project" value="InterPro"/>
</dbReference>
<keyword evidence="3 6" id="KW-0808">Transferase</keyword>
<dbReference type="GO" id="GO:0005737">
    <property type="term" value="C:cytoplasm"/>
    <property type="evidence" value="ECO:0007669"/>
    <property type="project" value="UniProtKB-SubCell"/>
</dbReference>
<accession>A0A3L9MFB0</accession>